<dbReference type="eggNOG" id="COG0809">
    <property type="taxonomic scope" value="Bacteria"/>
</dbReference>
<dbReference type="EMBL" id="CM001022">
    <property type="protein sequence ID" value="EFQ23853.1"/>
    <property type="molecule type" value="Genomic_DNA"/>
</dbReference>
<evidence type="ECO:0000256" key="5">
    <source>
        <dbReference type="ARBA" id="ARBA00022679"/>
    </source>
</evidence>
<keyword evidence="5 13" id="KW-0808">Transferase</keyword>
<evidence type="ECO:0000256" key="2">
    <source>
        <dbReference type="ARBA" id="ARBA00004691"/>
    </source>
</evidence>
<evidence type="ECO:0000256" key="12">
    <source>
        <dbReference type="ARBA" id="ARBA00076160"/>
    </source>
</evidence>
<organism evidence="14 15">
    <name type="scientific">Aminomonas paucivorans DSM 12260</name>
    <dbReference type="NCBI Taxonomy" id="584708"/>
    <lineage>
        <taxon>Bacteria</taxon>
        <taxon>Thermotogati</taxon>
        <taxon>Synergistota</taxon>
        <taxon>Synergistia</taxon>
        <taxon>Synergistales</taxon>
        <taxon>Synergistaceae</taxon>
        <taxon>Aminomonas</taxon>
    </lineage>
</organism>
<dbReference type="STRING" id="584708.Apau_1434"/>
<dbReference type="Gene3D" id="2.40.10.240">
    <property type="entry name" value="QueA-like"/>
    <property type="match status" value="1"/>
</dbReference>
<keyword evidence="4 13" id="KW-0963">Cytoplasm</keyword>
<dbReference type="InterPro" id="IPR003699">
    <property type="entry name" value="QueA"/>
</dbReference>
<dbReference type="Proteomes" id="UP000005096">
    <property type="component" value="Chromosome"/>
</dbReference>
<sequence length="355" mass="39912">MNPPQKTAAVDLASVSAYQYDLPEELIAQDPAEPRDSSRLLVLERGRGVAAHRTFRDLEEYLREGDLLVLNDTRVRPARLRARKTSSGRVEILVLRPLDPASNLWTALVRPGRRVPPGTPLLLEDGTEVRVEERLEDGLRALRLPQETDPTRLFRRLGEVPLPPYITRSVAPAERYQTVYSRPDREGSAAAPTAGLHFTAPLLKRLEARGIGQAFVTLDVGLGTFRPVQTERAEDHVMHLERCSLGEETAEAIRQTRRRGGRVVAVGTTVVRTLETFANEEGQVLPGERDTRLYIRPGYRFRVVDGLITNFHLPRSTLLMLVAAFGGYEPVLEAYREAVQLRYRFFSFGDAMILL</sequence>
<evidence type="ECO:0000313" key="15">
    <source>
        <dbReference type="Proteomes" id="UP000005096"/>
    </source>
</evidence>
<comment type="similarity">
    <text evidence="9 13">Belongs to the QueA family.</text>
</comment>
<keyword evidence="7 13" id="KW-0671">Queuosine biosynthesis</keyword>
<dbReference type="HAMAP" id="MF_00113">
    <property type="entry name" value="QueA"/>
    <property type="match status" value="1"/>
</dbReference>
<comment type="subunit">
    <text evidence="3 13">Monomer.</text>
</comment>
<evidence type="ECO:0000256" key="4">
    <source>
        <dbReference type="ARBA" id="ARBA00022490"/>
    </source>
</evidence>
<evidence type="ECO:0000256" key="3">
    <source>
        <dbReference type="ARBA" id="ARBA00011245"/>
    </source>
</evidence>
<dbReference type="PaxDb" id="584708-Apau_1434"/>
<dbReference type="Pfam" id="PF02547">
    <property type="entry name" value="Queuosine_synth"/>
    <property type="match status" value="1"/>
</dbReference>
<dbReference type="GO" id="GO:0008616">
    <property type="term" value="P:tRNA queuosine(34) biosynthetic process"/>
    <property type="evidence" value="ECO:0007669"/>
    <property type="project" value="UniProtKB-UniRule"/>
</dbReference>
<evidence type="ECO:0000256" key="11">
    <source>
        <dbReference type="ARBA" id="ARBA00069325"/>
    </source>
</evidence>
<dbReference type="NCBIfam" id="NF001140">
    <property type="entry name" value="PRK00147.1"/>
    <property type="match status" value="1"/>
</dbReference>
<evidence type="ECO:0000256" key="6">
    <source>
        <dbReference type="ARBA" id="ARBA00022691"/>
    </source>
</evidence>
<evidence type="ECO:0000256" key="1">
    <source>
        <dbReference type="ARBA" id="ARBA00004496"/>
    </source>
</evidence>
<proteinExistence type="inferred from homology"/>
<evidence type="ECO:0000256" key="8">
    <source>
        <dbReference type="ARBA" id="ARBA00052751"/>
    </source>
</evidence>
<evidence type="ECO:0000256" key="13">
    <source>
        <dbReference type="HAMAP-Rule" id="MF_00113"/>
    </source>
</evidence>
<dbReference type="SUPFAM" id="SSF111337">
    <property type="entry name" value="QueA-like"/>
    <property type="match status" value="1"/>
</dbReference>
<dbReference type="GO" id="GO:0051075">
    <property type="term" value="F:S-adenosylmethionine:tRNA ribosyltransferase-isomerase activity"/>
    <property type="evidence" value="ECO:0007669"/>
    <property type="project" value="UniProtKB-EC"/>
</dbReference>
<reference evidence="14 15" key="1">
    <citation type="journal article" date="2010" name="Stand. Genomic Sci.">
        <title>Non-contiguous finished genome sequence of Aminomonas paucivorans type strain (GLU-3).</title>
        <authorList>
            <person name="Pitluck S."/>
            <person name="Yasawong M."/>
            <person name="Held B."/>
            <person name="Lapidus A."/>
            <person name="Nolan M."/>
            <person name="Copeland A."/>
            <person name="Lucas S."/>
            <person name="Del Rio T.G."/>
            <person name="Tice H."/>
            <person name="Cheng J.F."/>
            <person name="Chertkov O."/>
            <person name="Goodwin L."/>
            <person name="Tapia R."/>
            <person name="Han C."/>
            <person name="Liolios K."/>
            <person name="Ivanova N."/>
            <person name="Mavromatis K."/>
            <person name="Ovchinnikova G."/>
            <person name="Pati A."/>
            <person name="Chen A."/>
            <person name="Palaniappan K."/>
            <person name="Land M."/>
            <person name="Hauser L."/>
            <person name="Chang Y.J."/>
            <person name="Jeffries C.D."/>
            <person name="Pukall R."/>
            <person name="Spring S."/>
            <person name="Rohde M."/>
            <person name="Sikorski J."/>
            <person name="Goker M."/>
            <person name="Woyke T."/>
            <person name="Bristow J."/>
            <person name="Eisen J.A."/>
            <person name="Markowitz V."/>
            <person name="Hugenholtz P."/>
            <person name="Kyrpides N.C."/>
            <person name="Klenk H.P."/>
        </authorList>
    </citation>
    <scope>NUCLEOTIDE SEQUENCE [LARGE SCALE GENOMIC DNA]</scope>
    <source>
        <strain evidence="14 15">DSM 12260</strain>
    </source>
</reference>
<comment type="subcellular location">
    <subcellularLocation>
        <location evidence="1 13">Cytoplasm</location>
    </subcellularLocation>
</comment>
<comment type="catalytic activity">
    <reaction evidence="8 13">
        <text>7-aminomethyl-7-carbaguanosine(34) in tRNA + S-adenosyl-L-methionine = epoxyqueuosine(34) in tRNA + adenine + L-methionine + 2 H(+)</text>
        <dbReference type="Rhea" id="RHEA:32155"/>
        <dbReference type="Rhea" id="RHEA-COMP:10342"/>
        <dbReference type="Rhea" id="RHEA-COMP:18582"/>
        <dbReference type="ChEBI" id="CHEBI:15378"/>
        <dbReference type="ChEBI" id="CHEBI:16708"/>
        <dbReference type="ChEBI" id="CHEBI:57844"/>
        <dbReference type="ChEBI" id="CHEBI:59789"/>
        <dbReference type="ChEBI" id="CHEBI:82833"/>
        <dbReference type="ChEBI" id="CHEBI:194443"/>
        <dbReference type="EC" id="2.4.99.17"/>
    </reaction>
</comment>
<dbReference type="InterPro" id="IPR042119">
    <property type="entry name" value="QueA_dom2"/>
</dbReference>
<evidence type="ECO:0000256" key="10">
    <source>
        <dbReference type="ARBA" id="ARBA00066503"/>
    </source>
</evidence>
<dbReference type="RefSeq" id="WP_006301057.1">
    <property type="nucleotide sequence ID" value="NZ_CM001022.1"/>
</dbReference>
<evidence type="ECO:0000256" key="9">
    <source>
        <dbReference type="ARBA" id="ARBA00061210"/>
    </source>
</evidence>
<dbReference type="NCBIfam" id="TIGR00113">
    <property type="entry name" value="queA"/>
    <property type="match status" value="1"/>
</dbReference>
<gene>
    <name evidence="13" type="primary">queA</name>
    <name evidence="14" type="ORF">Apau_1434</name>
</gene>
<dbReference type="InterPro" id="IPR042118">
    <property type="entry name" value="QueA_dom1"/>
</dbReference>
<evidence type="ECO:0000313" key="14">
    <source>
        <dbReference type="EMBL" id="EFQ23853.1"/>
    </source>
</evidence>
<dbReference type="FunFam" id="3.40.1780.10:FF:000001">
    <property type="entry name" value="S-adenosylmethionine:tRNA ribosyltransferase-isomerase"/>
    <property type="match status" value="1"/>
</dbReference>
<dbReference type="PANTHER" id="PTHR30307:SF0">
    <property type="entry name" value="S-ADENOSYLMETHIONINE:TRNA RIBOSYLTRANSFERASE-ISOMERASE"/>
    <property type="match status" value="1"/>
</dbReference>
<keyword evidence="15" id="KW-1185">Reference proteome</keyword>
<dbReference type="UniPathway" id="UPA00392"/>
<name>E3D0N2_9BACT</name>
<dbReference type="AlphaFoldDB" id="E3D0N2"/>
<dbReference type="EC" id="2.4.99.17" evidence="10 13"/>
<protein>
    <recommendedName>
        <fullName evidence="11 13">S-adenosylmethionine:tRNA ribosyltransferase-isomerase</fullName>
        <ecNumber evidence="10 13">2.4.99.17</ecNumber>
    </recommendedName>
    <alternativeName>
        <fullName evidence="12 13">Queuosine biosynthesis protein QueA</fullName>
    </alternativeName>
</protein>
<dbReference type="HOGENOM" id="CLU_039110_1_1_0"/>
<dbReference type="Gene3D" id="3.40.1780.10">
    <property type="entry name" value="QueA-like"/>
    <property type="match status" value="1"/>
</dbReference>
<keyword evidence="6 13" id="KW-0949">S-adenosyl-L-methionine</keyword>
<comment type="function">
    <text evidence="13">Transfers and isomerizes the ribose moiety from AdoMet to the 7-aminomethyl group of 7-deazaguanine (preQ1-tRNA) to give epoxyqueuosine (oQ-tRNA).</text>
</comment>
<keyword evidence="14" id="KW-0413">Isomerase</keyword>
<dbReference type="PANTHER" id="PTHR30307">
    <property type="entry name" value="S-ADENOSYLMETHIONINE:TRNA RIBOSYLTRANSFERASE-ISOMERASE"/>
    <property type="match status" value="1"/>
</dbReference>
<dbReference type="OrthoDB" id="9805933at2"/>
<comment type="pathway">
    <text evidence="2 13">tRNA modification; tRNA-queuosine biosynthesis.</text>
</comment>
<accession>E3D0N2</accession>
<dbReference type="InterPro" id="IPR036100">
    <property type="entry name" value="QueA_sf"/>
</dbReference>
<dbReference type="GO" id="GO:0005737">
    <property type="term" value="C:cytoplasm"/>
    <property type="evidence" value="ECO:0007669"/>
    <property type="project" value="UniProtKB-SubCell"/>
</dbReference>
<evidence type="ECO:0000256" key="7">
    <source>
        <dbReference type="ARBA" id="ARBA00022785"/>
    </source>
</evidence>